<evidence type="ECO:0000313" key="2">
    <source>
        <dbReference type="Proteomes" id="UP001165652"/>
    </source>
</evidence>
<evidence type="ECO:0000313" key="1">
    <source>
        <dbReference type="EMBL" id="MDC7788496.1"/>
    </source>
</evidence>
<protein>
    <submittedName>
        <fullName evidence="1">AGE family epimerase/isomerase</fullName>
    </submittedName>
</protein>
<name>A0ABT5JGL7_RHOTP</name>
<dbReference type="Gene3D" id="1.50.10.10">
    <property type="match status" value="1"/>
</dbReference>
<dbReference type="EMBL" id="JAQQLI010000045">
    <property type="protein sequence ID" value="MDC7788496.1"/>
    <property type="molecule type" value="Genomic_DNA"/>
</dbReference>
<dbReference type="InterPro" id="IPR012341">
    <property type="entry name" value="6hp_glycosidase-like_sf"/>
</dbReference>
<dbReference type="Proteomes" id="UP001165652">
    <property type="component" value="Unassembled WGS sequence"/>
</dbReference>
<comment type="caution">
    <text evidence="1">The sequence shown here is derived from an EMBL/GenBank/DDBJ whole genome shotgun (WGS) entry which is preliminary data.</text>
</comment>
<reference evidence="1" key="1">
    <citation type="journal article" date="2023" name="Microbiol Resour">
        <title>Genome Sequences of Rhodoplanes serenus and Two Thermotolerant Strains, Rhodoplanes tepidamans and 'Rhodoplanes cryptolactis,' Further Refine the Genus.</title>
        <authorList>
            <person name="Rayyan A.A."/>
            <person name="Kyndt J.A."/>
        </authorList>
    </citation>
    <scope>NUCLEOTIDE SEQUENCE</scope>
    <source>
        <strain evidence="1">DSM 9987</strain>
    </source>
</reference>
<dbReference type="RefSeq" id="WP_272779331.1">
    <property type="nucleotide sequence ID" value="NZ_JAQQLI010000045.1"/>
</dbReference>
<organism evidence="1 2">
    <name type="scientific">Rhodoplanes tepidamans</name>
    <name type="common">Rhodoplanes cryptolactis</name>
    <dbReference type="NCBI Taxonomy" id="200616"/>
    <lineage>
        <taxon>Bacteria</taxon>
        <taxon>Pseudomonadati</taxon>
        <taxon>Pseudomonadota</taxon>
        <taxon>Alphaproteobacteria</taxon>
        <taxon>Hyphomicrobiales</taxon>
        <taxon>Nitrobacteraceae</taxon>
        <taxon>Rhodoplanes</taxon>
    </lineage>
</organism>
<reference evidence="1" key="2">
    <citation type="submission" date="2023-02" db="EMBL/GenBank/DDBJ databases">
        <authorList>
            <person name="Rayyan A."/>
            <person name="Meyer T."/>
            <person name="Kyndt J.A."/>
        </authorList>
    </citation>
    <scope>NUCLEOTIDE SEQUENCE</scope>
    <source>
        <strain evidence="1">DSM 9987</strain>
    </source>
</reference>
<sequence length="682" mass="76939">MRQNFTQTITLAGTVRTIDEANACFSLQARSGDTFEVVTGVTTSWQVMTNLDQISRDRVPDPPGLRRDDDPVRFDLKKYVAVGRPVFVAGLYQEDGDRARFEARTVYLLHSRADRWLFEETHWWLVQVTQMADRILDHLFDQRRNYTIDDFAKFYRTNLNILGQPVDDNVQECAVLSRLLYDLATAFLITGAERYFLAAQAAMKYLREAFRSSSHDGEYCFWAYGRRRNSEGEKGESLYFASQGPDDVGTIPLYEQIYALAGLTQYYRITLDTEVLEDIRRTINTFQAFYWDPPSATAKGFAGTGGYYSHLDPVTMRPDTPALGENCRRKNWNSVGDHIPAYLVNLILTLEPLPAGSARSYLGDLLKVAIGILEETTTLIAEKFPDPTSKYVNERFHDDWTPDHAYRWQQDRAVVGHNLKIAWNLTRCANYFHMRAARRRAMGHPQDAAADDSHAKRLLQVARRLGDDMATAGLDAVRGGIFDCVERHPTGGMPIQFAWGATKDFWQQEQGILAYLILHGATVGDTSYLALARESAAFWNLFFLDRERQGYYFRTTENGLPILDGQYGMKSSHAIGYHAFELAYLAHVYIRTFVDAGNGADNGFCLYFRIRPSPNQTTINVLPDFMSPGRLTIDRVVVNGIDMTAQLKPANPDDFQLSLAGLPGSQDGGAIALVVQFAALAV</sequence>
<dbReference type="InterPro" id="IPR008928">
    <property type="entry name" value="6-hairpin_glycosidase_sf"/>
</dbReference>
<keyword evidence="2" id="KW-1185">Reference proteome</keyword>
<gene>
    <name evidence="1" type="ORF">PQJ73_22625</name>
</gene>
<proteinExistence type="predicted"/>
<accession>A0ABT5JGL7</accession>
<dbReference type="SUPFAM" id="SSF48208">
    <property type="entry name" value="Six-hairpin glycosidases"/>
    <property type="match status" value="1"/>
</dbReference>